<proteinExistence type="predicted"/>
<dbReference type="RefSeq" id="WP_274267911.1">
    <property type="nucleotide sequence ID" value="NZ_CP117880.1"/>
</dbReference>
<evidence type="ECO:0000313" key="2">
    <source>
        <dbReference type="EMBL" id="WDF69184.1"/>
    </source>
</evidence>
<feature type="transmembrane region" description="Helical" evidence="1">
    <location>
        <begin position="136"/>
        <end position="156"/>
    </location>
</feature>
<feature type="transmembrane region" description="Helical" evidence="1">
    <location>
        <begin position="221"/>
        <end position="240"/>
    </location>
</feature>
<feature type="transmembrane region" description="Helical" evidence="1">
    <location>
        <begin position="168"/>
        <end position="188"/>
    </location>
</feature>
<feature type="transmembrane region" description="Helical" evidence="1">
    <location>
        <begin position="252"/>
        <end position="271"/>
    </location>
</feature>
<dbReference type="EMBL" id="CP117880">
    <property type="protein sequence ID" value="WDF69184.1"/>
    <property type="molecule type" value="Genomic_DNA"/>
</dbReference>
<keyword evidence="3" id="KW-1185">Reference proteome</keyword>
<evidence type="ECO:0000256" key="1">
    <source>
        <dbReference type="SAM" id="Phobius"/>
    </source>
</evidence>
<evidence type="ECO:0000313" key="3">
    <source>
        <dbReference type="Proteomes" id="UP001221558"/>
    </source>
</evidence>
<name>A0ABY7WHT5_9SPHI</name>
<accession>A0ABY7WHT5</accession>
<sequence>MHTLKNHLILFDAECPMCRLYTQAFVSTGMLDSNGRAAYQEFPAAACPLLDRQRAANEIALIDRKSGEVTYGIASLFKILATSFPLLKPVFLFQPFVWLMSKLYAFVSYNRRVIIPAGVKTTASEMQPSFKLRYRLAYLFMTWLFTAWILSAYAPLMSDLLPAGNGSREYLICAGQLFFQGAVISIVHPSKRWDYLGNMMTISFGGALLLLPAMFLSTWLMLPPLFYAAWFMGVAGLMFLEHIRRSKLLSLGWALTSSWVLYRILVLLFILF</sequence>
<keyword evidence="1" id="KW-0812">Transmembrane</keyword>
<keyword evidence="1" id="KW-0472">Membrane</keyword>
<feature type="transmembrane region" description="Helical" evidence="1">
    <location>
        <begin position="195"/>
        <end position="215"/>
    </location>
</feature>
<protein>
    <submittedName>
        <fullName evidence="2">DUF393 domain-containing protein</fullName>
    </submittedName>
</protein>
<organism evidence="2 3">
    <name type="scientific">Sphingobacterium oryzagri</name>
    <dbReference type="NCBI Taxonomy" id="3025669"/>
    <lineage>
        <taxon>Bacteria</taxon>
        <taxon>Pseudomonadati</taxon>
        <taxon>Bacteroidota</taxon>
        <taxon>Sphingobacteriia</taxon>
        <taxon>Sphingobacteriales</taxon>
        <taxon>Sphingobacteriaceae</taxon>
        <taxon>Sphingobacterium</taxon>
    </lineage>
</organism>
<gene>
    <name evidence="2" type="ORF">PQ465_02095</name>
</gene>
<dbReference type="Proteomes" id="UP001221558">
    <property type="component" value="Chromosome"/>
</dbReference>
<keyword evidence="1" id="KW-1133">Transmembrane helix</keyword>
<reference evidence="2 3" key="1">
    <citation type="submission" date="2023-02" db="EMBL/GenBank/DDBJ databases">
        <title>Genome sequence of Sphingobacterium sp. KACC 22765.</title>
        <authorList>
            <person name="Kim S."/>
            <person name="Heo J."/>
            <person name="Kwon S.-W."/>
        </authorList>
    </citation>
    <scope>NUCLEOTIDE SEQUENCE [LARGE SCALE GENOMIC DNA]</scope>
    <source>
        <strain evidence="2 3">KACC 22765</strain>
    </source>
</reference>